<dbReference type="OrthoDB" id="3212826at2"/>
<comment type="caution">
    <text evidence="2">The sequence shown here is derived from an EMBL/GenBank/DDBJ whole genome shotgun (WGS) entry which is preliminary data.</text>
</comment>
<organism evidence="2 3">
    <name type="scientific">Nakamurella flava</name>
    <dbReference type="NCBI Taxonomy" id="2576308"/>
    <lineage>
        <taxon>Bacteria</taxon>
        <taxon>Bacillati</taxon>
        <taxon>Actinomycetota</taxon>
        <taxon>Actinomycetes</taxon>
        <taxon>Nakamurellales</taxon>
        <taxon>Nakamurellaceae</taxon>
        <taxon>Nakamurella</taxon>
    </lineage>
</organism>
<protein>
    <submittedName>
        <fullName evidence="2">VOC family protein</fullName>
    </submittedName>
</protein>
<dbReference type="Proteomes" id="UP000306985">
    <property type="component" value="Unassembled WGS sequence"/>
</dbReference>
<dbReference type="InterPro" id="IPR041581">
    <property type="entry name" value="Glyoxalase_6"/>
</dbReference>
<dbReference type="Gene3D" id="3.10.180.10">
    <property type="entry name" value="2,3-Dihydroxybiphenyl 1,2-Dioxygenase, domain 1"/>
    <property type="match status" value="1"/>
</dbReference>
<name>A0A4U6QKJ6_9ACTN</name>
<gene>
    <name evidence="2" type="ORF">FDO65_02820</name>
</gene>
<evidence type="ECO:0000313" key="3">
    <source>
        <dbReference type="Proteomes" id="UP000306985"/>
    </source>
</evidence>
<dbReference type="SUPFAM" id="SSF54593">
    <property type="entry name" value="Glyoxalase/Bleomycin resistance protein/Dihydroxybiphenyl dioxygenase"/>
    <property type="match status" value="1"/>
</dbReference>
<dbReference type="Pfam" id="PF18029">
    <property type="entry name" value="Glyoxalase_6"/>
    <property type="match status" value="1"/>
</dbReference>
<keyword evidence="3" id="KW-1185">Reference proteome</keyword>
<feature type="domain" description="Glyoxalase-like" evidence="1">
    <location>
        <begin position="6"/>
        <end position="142"/>
    </location>
</feature>
<proteinExistence type="predicted"/>
<dbReference type="AlphaFoldDB" id="A0A4U6QKJ6"/>
<dbReference type="InterPro" id="IPR029068">
    <property type="entry name" value="Glyas_Bleomycin-R_OHBP_Dase"/>
</dbReference>
<dbReference type="PANTHER" id="PTHR35908">
    <property type="entry name" value="HYPOTHETICAL FUSION PROTEIN"/>
    <property type="match status" value="1"/>
</dbReference>
<reference evidence="2 3" key="1">
    <citation type="submission" date="2019-05" db="EMBL/GenBank/DDBJ databases">
        <title>Nakamurella sp. N5BH11, whole genome shotgun sequence.</title>
        <authorList>
            <person name="Tuo L."/>
        </authorList>
    </citation>
    <scope>NUCLEOTIDE SEQUENCE [LARGE SCALE GENOMIC DNA]</scope>
    <source>
        <strain evidence="2 3">N5BH11</strain>
    </source>
</reference>
<evidence type="ECO:0000313" key="2">
    <source>
        <dbReference type="EMBL" id="TKV60646.1"/>
    </source>
</evidence>
<sequence>MAVAVQIVLDCAHPSAQAAFWQIALDYRLDPPPPGFTSWDDAKKAWGLPEDWDQVSAISDPDGVGPRLFFQQVPEGKTVKNRLHLDVSVGRGIQDPEERWATVVARVERLTAAGAAVVEERRHEHGDHWMVMTDPEGNEFCVQ</sequence>
<accession>A0A4U6QKJ6</accession>
<evidence type="ECO:0000259" key="1">
    <source>
        <dbReference type="Pfam" id="PF18029"/>
    </source>
</evidence>
<dbReference type="PANTHER" id="PTHR35908:SF1">
    <property type="entry name" value="CONSERVED PROTEIN"/>
    <property type="match status" value="1"/>
</dbReference>
<dbReference type="RefSeq" id="WP_137447950.1">
    <property type="nucleotide sequence ID" value="NZ_SZZH01000001.1"/>
</dbReference>
<dbReference type="EMBL" id="SZZH01000001">
    <property type="protein sequence ID" value="TKV60646.1"/>
    <property type="molecule type" value="Genomic_DNA"/>
</dbReference>